<dbReference type="RefSeq" id="WP_186878589.1">
    <property type="nucleotide sequence ID" value="NZ_JACOPN010000005.1"/>
</dbReference>
<dbReference type="PANTHER" id="PTHR39338">
    <property type="entry name" value="BLL5662 PROTEIN-RELATED"/>
    <property type="match status" value="1"/>
</dbReference>
<keyword evidence="2" id="KW-1185">Reference proteome</keyword>
<name>A0A8J6IW90_9FIRM</name>
<evidence type="ECO:0000313" key="2">
    <source>
        <dbReference type="Proteomes" id="UP000602260"/>
    </source>
</evidence>
<proteinExistence type="predicted"/>
<protein>
    <submittedName>
        <fullName evidence="1">VWA domain-containing protein</fullName>
    </submittedName>
</protein>
<organism evidence="1 2">
    <name type="scientific">Flintibacter faecis</name>
    <dbReference type="NCBI Taxonomy" id="2763047"/>
    <lineage>
        <taxon>Bacteria</taxon>
        <taxon>Bacillati</taxon>
        <taxon>Bacillota</taxon>
        <taxon>Clostridia</taxon>
        <taxon>Eubacteriales</taxon>
        <taxon>Flintibacter</taxon>
    </lineage>
</organism>
<dbReference type="InterPro" id="IPR008912">
    <property type="entry name" value="Uncharacterised_CoxE"/>
</dbReference>
<dbReference type="PANTHER" id="PTHR39338:SF7">
    <property type="entry name" value="BLL6692 PROTEIN"/>
    <property type="match status" value="1"/>
</dbReference>
<gene>
    <name evidence="1" type="ORF">H8S55_08235</name>
</gene>
<dbReference type="Proteomes" id="UP000602260">
    <property type="component" value="Unassembled WGS sequence"/>
</dbReference>
<reference evidence="1" key="1">
    <citation type="submission" date="2020-08" db="EMBL/GenBank/DDBJ databases">
        <title>Genome public.</title>
        <authorList>
            <person name="Liu C."/>
            <person name="Sun Q."/>
        </authorList>
    </citation>
    <scope>NUCLEOTIDE SEQUENCE</scope>
    <source>
        <strain evidence="1">BX5</strain>
    </source>
</reference>
<dbReference type="EMBL" id="JACOPN010000005">
    <property type="protein sequence ID" value="MBC5717304.1"/>
    <property type="molecule type" value="Genomic_DNA"/>
</dbReference>
<evidence type="ECO:0000313" key="1">
    <source>
        <dbReference type="EMBL" id="MBC5717304.1"/>
    </source>
</evidence>
<accession>A0A8J6IW90</accession>
<comment type="caution">
    <text evidence="1">The sequence shown here is derived from an EMBL/GenBank/DDBJ whole genome shotgun (WGS) entry which is preliminary data.</text>
</comment>
<dbReference type="AlphaFoldDB" id="A0A8J6IW90"/>
<dbReference type="Pfam" id="PF05762">
    <property type="entry name" value="VWA_CoxE"/>
    <property type="match status" value="1"/>
</dbReference>
<sequence>MFEDFLYLLRSSGLKVSLTEWMSLMEALDKGLHGSSFTGFYYLCRCLLVKSEADFDRFDRVFLEYFRDVPFQQEVSQELMDWLNRPDVLNDYANWDEEQALKNMGLSEEEIERMLKERMQEQNEEHNGGSYWVGTHGMSTFGNSGLSPKGIRVGGESMYHRAFRVAGERKFRDFRRDNTLDTRQFQVALRRLRQFSGLVDLPPTEFDVDNTIKDTADQGGVLQVRYKRPRENTVKVLLLMDSGGSMDYYSQLCSSLFQAVSKSGHFKDLKVFYFHNCVYGRLYKDPMLWTRESVLTDWVLSNLPGDWKVIFVGDAQMAPYELLGGYYGRNNTGDGPQCGLDWLKRFKSRYTNVVWLNPSERPVWGDYWTQTYDAIARVFPMFPLTVEGLEEAMKKLLAR</sequence>